<dbReference type="Pfam" id="PF03534">
    <property type="entry name" value="SpvB"/>
    <property type="match status" value="1"/>
</dbReference>
<dbReference type="RefSeq" id="WP_076706524.1">
    <property type="nucleotide sequence ID" value="NZ_CABHZK010000003.1"/>
</dbReference>
<evidence type="ECO:0000256" key="4">
    <source>
        <dbReference type="SAM" id="MobiDB-lite"/>
    </source>
</evidence>
<dbReference type="InterPro" id="IPR028994">
    <property type="entry name" value="Integrin_alpha_N"/>
</dbReference>
<keyword evidence="2" id="KW-0964">Secreted</keyword>
<feature type="region of interest" description="Disordered" evidence="4">
    <location>
        <begin position="1"/>
        <end position="35"/>
    </location>
</feature>
<evidence type="ECO:0000313" key="7">
    <source>
        <dbReference type="EMBL" id="MFM1348915.1"/>
    </source>
</evidence>
<organism evidence="7 8">
    <name type="scientific">Yersinia proxima</name>
    <dbReference type="NCBI Taxonomy" id="2890316"/>
    <lineage>
        <taxon>Bacteria</taxon>
        <taxon>Pseudomonadati</taxon>
        <taxon>Pseudomonadota</taxon>
        <taxon>Gammaproteobacteria</taxon>
        <taxon>Enterobacterales</taxon>
        <taxon>Yersiniaceae</taxon>
        <taxon>Yersinia</taxon>
    </lineage>
</organism>
<accession>A0ABW9F4M2</accession>
<feature type="domain" description="Insecticide toxin TcdB middle/C-terminal" evidence="5">
    <location>
        <begin position="871"/>
        <end position="1017"/>
    </location>
</feature>
<sequence length="1470" mass="163261">MQNSDELRLSAPSLPKGGGALTGLSGTPGNAAPDGAARLTLPLPISAGRGYAPALAVHYSSQAGNGPFGMGWGLSLPHISRRTRLGVPAYQHSDEFLGPDGEVLVPRHRADGSLDSDIRHQLLNTPLGSDFSVTSYRSRVEQDFSLWEFWAGVDEKAGDFWVQYSADGQVFLLGKNPQARVFNPDNQTQTAQWLLESSVSVNGEQCYYHYRAEDDVGCDPDELAAHFPASAQRYLTAVYYGNRTAGRTLPGLNQSAPPTTGWLFCLVLDYGERSTALADIPGFATTGDWLCRADCFSSYEYGFNLRTRRLCRQVMMYHYVTALEGQTQPNETPTLISRLLLEYHEQPSVSLLTAARQVAYEPDSPHKLRALPPLEFGWQTFAPAPETAWEQRNDLDNLNGLQPYQLIDLHGEGLAGVLYQDTGAWWYRAPIRQSDHHDENALTWAVAQPLPRLPSLRNGATLTDLNGDGNLQWVVTASGVAGEYEQTPEGHWHHFTPLQALPREYAHAQAQLVDLLGGGFADLVMIGPRSVRLYAGVEGGWQAGETVWQQAGITLPRPDTDAQVLVAFSDLLGSGQQHLVRIGANGVTCWPNLGRGRFGLPLTLSGFNQPAQTFNPQQLYLADIDGSGTVDLIYAHADRLDIYLNQSGNRFAPPFSVPLPEGISYDRTCQLQVADIQGLGVASLLLTIPHATPRHWLCHLTKFKPWLLNVTNNNMGAQHWLHYRSSAQFWLDEKVRAQSSDQSAPVSHLPVALHLLWRNEVEDEITGNRLMSEIRYRHGAWDRHEREFRGFGYLEVQDTTLAGSRGTAEALTPPALTRSWFATGLPSIDALMSTEYWQGDEHAFAGFTPRFTQGEGKNESVYQPQTETVFWLNRALKGQLLRSELYGLDNAEWASVPYSVSESRPQVRLIEENGATTVVWPSIVESRSTVYERIDSDPQCNQHVVLSSDSFGLPLRQVTLHYPRRKKPAISPYPDSLPDTLFASSYDDQQTVLRIMLQQQSWHHLVDSPEGVRVLGLPDAQRGDAFTHQSDIIPTTGLTREHIDNLILPGPSVAYLGQQQTSYLDKQGQPTQNAPTLQALVAFTDTAVLDSQLTSELALYITEQQLHEAGYLRADYLFPQAGETQLWIARQGHTEYAGAEHFWHPLTLRGTTLTGKNTLTWDTHHCVVTGYQDAAGLTTTAVYDYRFLTPVQVTDTNDNISWITLDALGRVTTSRFRGTENGQQSGYSQIAVTPPENVTDALQLIPPLPVASCQVSVADSWMPPISQAQLTQVGLTYADALTARILTEDGRLRALSAGRSGSEQGRILQANAQRLPPHGLTLITDRFDNDPRQQIRQQIAFSDGFGRLLQAAARHEAGEAWQYSEGGSLVTDDNGVLVAAHSDFRWAVTGRTEYDNKGQPVRTYQPYFLNDWRYISDDSARQDLYADTQHYDPVGRIYQVTTAKGYLQQVQYTPWFTVQEDENDTLTSEP</sequence>
<dbReference type="InterPro" id="IPR003284">
    <property type="entry name" value="Sal_SpvB"/>
</dbReference>
<evidence type="ECO:0000256" key="3">
    <source>
        <dbReference type="ARBA" id="ARBA00023026"/>
    </source>
</evidence>
<evidence type="ECO:0000259" key="6">
    <source>
        <dbReference type="Pfam" id="PF12256"/>
    </source>
</evidence>
<protein>
    <submittedName>
        <fullName evidence="7">SpvB/TcaC N-terminal domain-containing protein</fullName>
    </submittedName>
</protein>
<dbReference type="Pfam" id="PF12256">
    <property type="entry name" value="TcdB_toxin_midN"/>
    <property type="match status" value="1"/>
</dbReference>
<evidence type="ECO:0000256" key="1">
    <source>
        <dbReference type="ARBA" id="ARBA00004613"/>
    </source>
</evidence>
<keyword evidence="8" id="KW-1185">Reference proteome</keyword>
<keyword evidence="3" id="KW-0843">Virulence</keyword>
<dbReference type="SUPFAM" id="SSF69318">
    <property type="entry name" value="Integrin alpha N-terminal domain"/>
    <property type="match status" value="1"/>
</dbReference>
<comment type="subcellular location">
    <subcellularLocation>
        <location evidence="1">Secreted</location>
    </subcellularLocation>
</comment>
<dbReference type="Proteomes" id="UP001629523">
    <property type="component" value="Unassembled WGS sequence"/>
</dbReference>
<comment type="caution">
    <text evidence="7">The sequence shown here is derived from an EMBL/GenBank/DDBJ whole genome shotgun (WGS) entry which is preliminary data.</text>
</comment>
<reference evidence="7 8" key="1">
    <citation type="journal article" date="2024" name="Infect. Genet. Evol.">
        <title>Characteristics and comparative genome analysis of Yersinia enterocolitica and related species associated with human infections in Switzerland 2019-2023.</title>
        <authorList>
            <person name="Stevens M.J.A."/>
            <person name="Horlbog J.A."/>
            <person name="Diethelm A."/>
            <person name="Stephan R."/>
            <person name="Nuesch-Inderbinen M."/>
        </authorList>
    </citation>
    <scope>NUCLEOTIDE SEQUENCE [LARGE SCALE GENOMIC DNA]</scope>
    <source>
        <strain evidence="7 8">N20-0302</strain>
    </source>
</reference>
<gene>
    <name evidence="7" type="ORF">WFP14_20475</name>
</gene>
<dbReference type="PRINTS" id="PR01341">
    <property type="entry name" value="SALSPVBPROT"/>
</dbReference>
<dbReference type="Pfam" id="PF12255">
    <property type="entry name" value="TcdB_toxin_midC"/>
    <property type="match status" value="1"/>
</dbReference>
<feature type="domain" description="Insecticide toxin TcdB middle/N-terminal" evidence="6">
    <location>
        <begin position="645"/>
        <end position="824"/>
    </location>
</feature>
<name>A0ABW9F4M2_9GAMM</name>
<proteinExistence type="predicted"/>
<evidence type="ECO:0000313" key="8">
    <source>
        <dbReference type="Proteomes" id="UP001629523"/>
    </source>
</evidence>
<evidence type="ECO:0000256" key="2">
    <source>
        <dbReference type="ARBA" id="ARBA00022525"/>
    </source>
</evidence>
<evidence type="ECO:0000259" key="5">
    <source>
        <dbReference type="Pfam" id="PF12255"/>
    </source>
</evidence>
<dbReference type="InterPro" id="IPR022045">
    <property type="entry name" value="TcdB_toxin_mid/N"/>
</dbReference>
<dbReference type="EMBL" id="JBBEST010000018">
    <property type="protein sequence ID" value="MFM1348915.1"/>
    <property type="molecule type" value="Genomic_DNA"/>
</dbReference>
<dbReference type="InterPro" id="IPR022044">
    <property type="entry name" value="TcdB_toxin_mid/C"/>
</dbReference>